<keyword evidence="3" id="KW-1185">Reference proteome</keyword>
<organism evidence="2 3">
    <name type="scientific">Colocasia esculenta</name>
    <name type="common">Wild taro</name>
    <name type="synonym">Arum esculentum</name>
    <dbReference type="NCBI Taxonomy" id="4460"/>
    <lineage>
        <taxon>Eukaryota</taxon>
        <taxon>Viridiplantae</taxon>
        <taxon>Streptophyta</taxon>
        <taxon>Embryophyta</taxon>
        <taxon>Tracheophyta</taxon>
        <taxon>Spermatophyta</taxon>
        <taxon>Magnoliopsida</taxon>
        <taxon>Liliopsida</taxon>
        <taxon>Araceae</taxon>
        <taxon>Aroideae</taxon>
        <taxon>Colocasieae</taxon>
        <taxon>Colocasia</taxon>
    </lineage>
</organism>
<protein>
    <submittedName>
        <fullName evidence="2">Uncharacterized protein</fullName>
    </submittedName>
</protein>
<comment type="caution">
    <text evidence="2">The sequence shown here is derived from an EMBL/GenBank/DDBJ whole genome shotgun (WGS) entry which is preliminary data.</text>
</comment>
<evidence type="ECO:0000256" key="1">
    <source>
        <dbReference type="SAM" id="MobiDB-lite"/>
    </source>
</evidence>
<name>A0A843XQQ3_COLES</name>
<sequence>GCNLRNFSTCITGSSATNIGGGGGKGATKGTSTPGRTGAIGAEISTSSEEIIRSDSEREIWLHVVGVVFLLVRVSRGEMSFGVRIRGLVQAMQTQAHTQAALQAQLEAQAQVPVP</sequence>
<dbReference type="AlphaFoldDB" id="A0A843XQQ3"/>
<dbReference type="Proteomes" id="UP000652761">
    <property type="component" value="Unassembled WGS sequence"/>
</dbReference>
<feature type="non-terminal residue" evidence="2">
    <location>
        <position position="1"/>
    </location>
</feature>
<evidence type="ECO:0000313" key="3">
    <source>
        <dbReference type="Proteomes" id="UP000652761"/>
    </source>
</evidence>
<dbReference type="EMBL" id="NMUH01012557">
    <property type="protein sequence ID" value="MQM22278.1"/>
    <property type="molecule type" value="Genomic_DNA"/>
</dbReference>
<gene>
    <name evidence="2" type="ORF">Taro_055329</name>
</gene>
<proteinExistence type="predicted"/>
<reference evidence="2" key="1">
    <citation type="submission" date="2017-07" db="EMBL/GenBank/DDBJ databases">
        <title>Taro Niue Genome Assembly and Annotation.</title>
        <authorList>
            <person name="Atibalentja N."/>
            <person name="Keating K."/>
            <person name="Fields C.J."/>
        </authorList>
    </citation>
    <scope>NUCLEOTIDE SEQUENCE</scope>
    <source>
        <strain evidence="2">Niue_2</strain>
        <tissue evidence="2">Leaf</tissue>
    </source>
</reference>
<feature type="region of interest" description="Disordered" evidence="1">
    <location>
        <begin position="17"/>
        <end position="42"/>
    </location>
</feature>
<accession>A0A843XQQ3</accession>
<evidence type="ECO:0000313" key="2">
    <source>
        <dbReference type="EMBL" id="MQM22278.1"/>
    </source>
</evidence>